<reference evidence="2" key="1">
    <citation type="journal article" date="2021" name="Proc. Natl. Acad. Sci. U.S.A.">
        <title>A Catalog of Tens of Thousands of Viruses from Human Metagenomes Reveals Hidden Associations with Chronic Diseases.</title>
        <authorList>
            <person name="Tisza M.J."/>
            <person name="Buck C.B."/>
        </authorList>
    </citation>
    <scope>NUCLEOTIDE SEQUENCE</scope>
    <source>
        <strain evidence="2">Ctrgt10</strain>
    </source>
</reference>
<protein>
    <submittedName>
        <fullName evidence="2">Hyaluronidase</fullName>
    </submittedName>
</protein>
<dbReference type="InterPro" id="IPR041352">
    <property type="entry name" value="Mtd_N"/>
</dbReference>
<dbReference type="Pfam" id="PF18454">
    <property type="entry name" value="Mtd_N"/>
    <property type="match status" value="1"/>
</dbReference>
<dbReference type="EMBL" id="BK014839">
    <property type="protein sequence ID" value="DAD78065.1"/>
    <property type="molecule type" value="Genomic_DNA"/>
</dbReference>
<evidence type="ECO:0000259" key="1">
    <source>
        <dbReference type="Pfam" id="PF18454"/>
    </source>
</evidence>
<name>A0A8S5M6W1_9CAUD</name>
<accession>A0A8S5M6W1</accession>
<proteinExistence type="predicted"/>
<sequence length="76" mass="8304">MAIQVKRGTSTQRKASNITLLAGQPFFETDTNRVYVGDGSTLLKDLKGANAGIVKNVYVDSSGYLHIDTWDNTKVN</sequence>
<feature type="domain" description="Major tropism determinant N-terminal" evidence="1">
    <location>
        <begin position="3"/>
        <end position="41"/>
    </location>
</feature>
<dbReference type="Gene3D" id="2.10.10.30">
    <property type="match status" value="1"/>
</dbReference>
<organism evidence="2">
    <name type="scientific">Siphoviridae sp. ctrgt10</name>
    <dbReference type="NCBI Taxonomy" id="2826479"/>
    <lineage>
        <taxon>Viruses</taxon>
        <taxon>Duplodnaviria</taxon>
        <taxon>Heunggongvirae</taxon>
        <taxon>Uroviricota</taxon>
        <taxon>Caudoviricetes</taxon>
    </lineage>
</organism>
<evidence type="ECO:0000313" key="2">
    <source>
        <dbReference type="EMBL" id="DAD78065.1"/>
    </source>
</evidence>
<dbReference type="SUPFAM" id="SSF69349">
    <property type="entry name" value="Phage fibre proteins"/>
    <property type="match status" value="1"/>
</dbReference>